<dbReference type="InterPro" id="IPR020058">
    <property type="entry name" value="Glu/Gln-tRNA-synth_Ib_cat-dom"/>
</dbReference>
<keyword evidence="11" id="KW-1185">Reference proteome</keyword>
<keyword evidence="6 7" id="KW-0030">Aminoacyl-tRNA synthetase</keyword>
<protein>
    <recommendedName>
        <fullName evidence="7">Glutamyl-Q tRNA(Asp) synthetase</fullName>
        <shortName evidence="7">Glu-Q-RSs</shortName>
        <ecNumber evidence="7">6.1.1.-</ecNumber>
    </recommendedName>
</protein>
<dbReference type="PROSITE" id="PS00178">
    <property type="entry name" value="AA_TRNA_LIGASE_I"/>
    <property type="match status" value="1"/>
</dbReference>
<feature type="short sequence motif" description="'HIGH' region" evidence="7">
    <location>
        <begin position="14"/>
        <end position="24"/>
    </location>
</feature>
<dbReference type="EC" id="6.1.1.-" evidence="7"/>
<keyword evidence="8" id="KW-0648">Protein biosynthesis</keyword>
<dbReference type="Pfam" id="PF00749">
    <property type="entry name" value="tRNA-synt_1c"/>
    <property type="match status" value="1"/>
</dbReference>
<sequence length="324" mass="35009">MTSEGSAGAGRYAPSPSGELHLGNLRTAMLAWLFARSTGRAFLMRVEDLDRARDAGAAEAQLAELRALGLEWDGRAVRQSERIELYRSALARLDAAGLVYECTCARREILDAVRAPHAPPGSYPGTCRDRTPRERAAARDAISPRLPALRLRTPSGAEELGFEDLLMGRVSGWADDLVLRRGDGVFAYNLAVVVDDAEMGVDQIVRGDDLAPSTARQIVLQRLLGLPSPPRVSYAHVPLVLGPNGARLAKRDGAVTLSDLAERGVAPDEVRSRLAVSLGMAEPGETITMPQLLGRFDPARIPLEPWTWCDAPDDGSALQRPDHP</sequence>
<feature type="binding site" evidence="7">
    <location>
        <position position="206"/>
    </location>
    <ligand>
        <name>L-glutamate</name>
        <dbReference type="ChEBI" id="CHEBI:29985"/>
    </ligand>
</feature>
<comment type="cofactor">
    <cofactor evidence="7">
        <name>Zn(2+)</name>
        <dbReference type="ChEBI" id="CHEBI:29105"/>
    </cofactor>
    <text evidence="7">Binds 1 zinc ion per subunit.</text>
</comment>
<feature type="binding site" evidence="7">
    <location>
        <position position="188"/>
    </location>
    <ligand>
        <name>L-glutamate</name>
        <dbReference type="ChEBI" id="CHEBI:29985"/>
    </ligand>
</feature>
<dbReference type="AlphaFoldDB" id="A0A939S8V9"/>
<feature type="binding site" evidence="7">
    <location>
        <position position="127"/>
    </location>
    <ligand>
        <name>Zn(2+)</name>
        <dbReference type="ChEBI" id="CHEBI:29105"/>
    </ligand>
</feature>
<evidence type="ECO:0000256" key="8">
    <source>
        <dbReference type="RuleBase" id="RU363037"/>
    </source>
</evidence>
<feature type="binding site" evidence="7">
    <location>
        <position position="250"/>
    </location>
    <ligand>
        <name>ATP</name>
        <dbReference type="ChEBI" id="CHEBI:30616"/>
    </ligand>
</feature>
<dbReference type="EMBL" id="JAGDYM010000013">
    <property type="protein sequence ID" value="MBO1902516.1"/>
    <property type="molecule type" value="Genomic_DNA"/>
</dbReference>
<feature type="binding site" evidence="7">
    <location>
        <position position="104"/>
    </location>
    <ligand>
        <name>Zn(2+)</name>
        <dbReference type="ChEBI" id="CHEBI:29105"/>
    </ligand>
</feature>
<dbReference type="Gene3D" id="3.40.50.620">
    <property type="entry name" value="HUPs"/>
    <property type="match status" value="1"/>
</dbReference>
<keyword evidence="3 7" id="KW-0547">Nucleotide-binding</keyword>
<dbReference type="PANTHER" id="PTHR43311">
    <property type="entry name" value="GLUTAMATE--TRNA LIGASE"/>
    <property type="match status" value="1"/>
</dbReference>
<gene>
    <name evidence="10" type="primary">gluQRS</name>
    <name evidence="7" type="synonym">gluQ</name>
    <name evidence="10" type="ORF">J4H92_11215</name>
</gene>
<dbReference type="GO" id="GO:0005524">
    <property type="term" value="F:ATP binding"/>
    <property type="evidence" value="ECO:0007669"/>
    <property type="project" value="UniProtKB-KW"/>
</dbReference>
<dbReference type="GO" id="GO:0006400">
    <property type="term" value="P:tRNA modification"/>
    <property type="evidence" value="ECO:0007669"/>
    <property type="project" value="InterPro"/>
</dbReference>
<dbReference type="GO" id="GO:0006424">
    <property type="term" value="P:glutamyl-tRNA aminoacylation"/>
    <property type="evidence" value="ECO:0007669"/>
    <property type="project" value="InterPro"/>
</dbReference>
<keyword evidence="4 7" id="KW-0862">Zinc</keyword>
<dbReference type="HAMAP" id="MF_01428">
    <property type="entry name" value="Glu_Q_tRNA_synth"/>
    <property type="match status" value="1"/>
</dbReference>
<dbReference type="GO" id="GO:0004818">
    <property type="term" value="F:glutamate-tRNA ligase activity"/>
    <property type="evidence" value="ECO:0007669"/>
    <property type="project" value="TreeGrafter"/>
</dbReference>
<dbReference type="RefSeq" id="WP_208098284.1">
    <property type="nucleotide sequence ID" value="NZ_JAGDYM010000013.1"/>
</dbReference>
<evidence type="ECO:0000256" key="1">
    <source>
        <dbReference type="ARBA" id="ARBA00022598"/>
    </source>
</evidence>
<comment type="similarity">
    <text evidence="7">Belongs to the class-I aminoacyl-tRNA synthetase family. GluQ subfamily.</text>
</comment>
<comment type="caution">
    <text evidence="10">The sequence shown here is derived from an EMBL/GenBank/DDBJ whole genome shotgun (WGS) entry which is preliminary data.</text>
</comment>
<comment type="function">
    <text evidence="7">Catalyzes the tRNA-independent activation of glutamate in presence of ATP and the subsequent transfer of glutamate onto a tRNA(Asp). Glutamate is transferred on the 2-amino-5-(4,5-dihydroxy-2-cyclopenten-1-yl) moiety of the queuosine in the wobble position of the QUC anticodon.</text>
</comment>
<keyword evidence="1 7" id="KW-0436">Ligase</keyword>
<feature type="short sequence motif" description="'KMSKS' region" evidence="7">
    <location>
        <begin position="247"/>
        <end position="251"/>
    </location>
</feature>
<dbReference type="GO" id="GO:0008270">
    <property type="term" value="F:zinc ion binding"/>
    <property type="evidence" value="ECO:0007669"/>
    <property type="project" value="UniProtKB-UniRule"/>
</dbReference>
<feature type="binding site" evidence="7">
    <location>
        <position position="123"/>
    </location>
    <ligand>
        <name>Zn(2+)</name>
        <dbReference type="ChEBI" id="CHEBI:29105"/>
    </ligand>
</feature>
<evidence type="ECO:0000256" key="5">
    <source>
        <dbReference type="ARBA" id="ARBA00022840"/>
    </source>
</evidence>
<reference evidence="10" key="1">
    <citation type="submission" date="2021-03" db="EMBL/GenBank/DDBJ databases">
        <title>Leucobacter chromiisoli sp. nov., isolated from chromium-containing soil of chemical plant.</title>
        <authorList>
            <person name="Xu Z."/>
        </authorList>
    </citation>
    <scope>NUCLEOTIDE SEQUENCE</scope>
    <source>
        <strain evidence="10">S27</strain>
    </source>
</reference>
<dbReference type="SUPFAM" id="SSF52374">
    <property type="entry name" value="Nucleotidylyl transferase"/>
    <property type="match status" value="1"/>
</dbReference>
<feature type="binding site" evidence="7">
    <location>
        <position position="102"/>
    </location>
    <ligand>
        <name>Zn(2+)</name>
        <dbReference type="ChEBI" id="CHEBI:29105"/>
    </ligand>
</feature>
<evidence type="ECO:0000313" key="10">
    <source>
        <dbReference type="EMBL" id="MBO1902516.1"/>
    </source>
</evidence>
<feature type="binding site" evidence="7">
    <location>
        <begin position="11"/>
        <end position="15"/>
    </location>
    <ligand>
        <name>L-glutamate</name>
        <dbReference type="ChEBI" id="CHEBI:29985"/>
    </ligand>
</feature>
<dbReference type="PANTHER" id="PTHR43311:SF1">
    <property type="entry name" value="GLUTAMYL-Q TRNA(ASP) SYNTHETASE"/>
    <property type="match status" value="1"/>
</dbReference>
<proteinExistence type="inferred from homology"/>
<accession>A0A939S8V9</accession>
<dbReference type="Proteomes" id="UP000664382">
    <property type="component" value="Unassembled WGS sequence"/>
</dbReference>
<dbReference type="InterPro" id="IPR014729">
    <property type="entry name" value="Rossmann-like_a/b/a_fold"/>
</dbReference>
<evidence type="ECO:0000256" key="6">
    <source>
        <dbReference type="ARBA" id="ARBA00023146"/>
    </source>
</evidence>
<dbReference type="NCBIfam" id="NF004315">
    <property type="entry name" value="PRK05710.1-4"/>
    <property type="match status" value="1"/>
</dbReference>
<dbReference type="GO" id="GO:0005829">
    <property type="term" value="C:cytosol"/>
    <property type="evidence" value="ECO:0007669"/>
    <property type="project" value="TreeGrafter"/>
</dbReference>
<dbReference type="PRINTS" id="PR00987">
    <property type="entry name" value="TRNASYNTHGLU"/>
</dbReference>
<evidence type="ECO:0000256" key="4">
    <source>
        <dbReference type="ARBA" id="ARBA00022833"/>
    </source>
</evidence>
<dbReference type="InterPro" id="IPR000924">
    <property type="entry name" value="Glu/Gln-tRNA-synth"/>
</dbReference>
<organism evidence="10 11">
    <name type="scientific">Leucobacter weissii</name>
    <dbReference type="NCBI Taxonomy" id="1983706"/>
    <lineage>
        <taxon>Bacteria</taxon>
        <taxon>Bacillati</taxon>
        <taxon>Actinomycetota</taxon>
        <taxon>Actinomycetes</taxon>
        <taxon>Micrococcales</taxon>
        <taxon>Microbacteriaceae</taxon>
        <taxon>Leucobacter</taxon>
    </lineage>
</organism>
<dbReference type="NCBIfam" id="TIGR03838">
    <property type="entry name" value="queuosine_YadB"/>
    <property type="match status" value="1"/>
</dbReference>
<evidence type="ECO:0000313" key="11">
    <source>
        <dbReference type="Proteomes" id="UP000664382"/>
    </source>
</evidence>
<evidence type="ECO:0000256" key="2">
    <source>
        <dbReference type="ARBA" id="ARBA00022723"/>
    </source>
</evidence>
<evidence type="ECO:0000259" key="9">
    <source>
        <dbReference type="Pfam" id="PF00749"/>
    </source>
</evidence>
<feature type="domain" description="Glutamyl/glutaminyl-tRNA synthetase class Ib catalytic" evidence="9">
    <location>
        <begin position="11"/>
        <end position="281"/>
    </location>
</feature>
<feature type="binding site" evidence="7">
    <location>
        <position position="47"/>
    </location>
    <ligand>
        <name>L-glutamate</name>
        <dbReference type="ChEBI" id="CHEBI:29985"/>
    </ligand>
</feature>
<name>A0A939S8V9_9MICO</name>
<evidence type="ECO:0000256" key="7">
    <source>
        <dbReference type="HAMAP-Rule" id="MF_01428"/>
    </source>
</evidence>
<dbReference type="InterPro" id="IPR022380">
    <property type="entry name" value="Glu-Q_tRNA(Asp)_Synthase"/>
</dbReference>
<dbReference type="InterPro" id="IPR001412">
    <property type="entry name" value="aa-tRNA-synth_I_CS"/>
</dbReference>
<dbReference type="InterPro" id="IPR049940">
    <property type="entry name" value="GluQ/Sye"/>
</dbReference>
<keyword evidence="2 7" id="KW-0479">Metal-binding</keyword>
<keyword evidence="5 7" id="KW-0067">ATP-binding</keyword>
<evidence type="ECO:0000256" key="3">
    <source>
        <dbReference type="ARBA" id="ARBA00022741"/>
    </source>
</evidence>